<evidence type="ECO:0000259" key="2">
    <source>
        <dbReference type="Pfam" id="PF14613"/>
    </source>
</evidence>
<dbReference type="Pfam" id="PF14613">
    <property type="entry name" value="HAM1_C"/>
    <property type="match status" value="1"/>
</dbReference>
<gene>
    <name evidence="4" type="ORF">VKT23_007995</name>
</gene>
<evidence type="ECO:0000313" key="5">
    <source>
        <dbReference type="Proteomes" id="UP001498398"/>
    </source>
</evidence>
<evidence type="ECO:0000259" key="3">
    <source>
        <dbReference type="Pfam" id="PF19343"/>
    </source>
</evidence>
<reference evidence="4 5" key="1">
    <citation type="submission" date="2024-01" db="EMBL/GenBank/DDBJ databases">
        <title>A draft genome for the cacao thread blight pathogen Marasmiellus scandens.</title>
        <authorList>
            <person name="Baruah I.K."/>
            <person name="Leung J."/>
            <person name="Bukari Y."/>
            <person name="Amoako-Attah I."/>
            <person name="Meinhardt L.W."/>
            <person name="Bailey B.A."/>
            <person name="Cohen S.P."/>
        </authorList>
    </citation>
    <scope>NUCLEOTIDE SEQUENCE [LARGE SCALE GENOMIC DNA]</scope>
    <source>
        <strain evidence="4 5">GH-19</strain>
    </source>
</reference>
<protein>
    <submittedName>
        <fullName evidence="4">Uncharacterized protein</fullName>
    </submittedName>
</protein>
<organism evidence="4 5">
    <name type="scientific">Marasmiellus scandens</name>
    <dbReference type="NCBI Taxonomy" id="2682957"/>
    <lineage>
        <taxon>Eukaryota</taxon>
        <taxon>Fungi</taxon>
        <taxon>Dikarya</taxon>
        <taxon>Basidiomycota</taxon>
        <taxon>Agaricomycotina</taxon>
        <taxon>Agaricomycetes</taxon>
        <taxon>Agaricomycetidae</taxon>
        <taxon>Agaricales</taxon>
        <taxon>Marasmiineae</taxon>
        <taxon>Omphalotaceae</taxon>
        <taxon>Marasmiellus</taxon>
    </lineage>
</organism>
<feature type="domain" description="HAM1-like C-terminal" evidence="2">
    <location>
        <begin position="663"/>
        <end position="719"/>
    </location>
</feature>
<keyword evidence="5" id="KW-1185">Reference proteome</keyword>
<accession>A0ABR1JPF9</accession>
<sequence>MNKAIDVLAAFEAGKLPSHQQFSQFVDYINSTLLSNLDSQGLSPQGELLAARARDVLASYQKLGEHKNQDNVLQEALWHLNQADLRPTSSDVSANVKVEVNTDMDVDTDEAKEDLKAVASSLRTIIGILWNSFASESSGLFQDFASFTRLSLADAAEVVEAQAAKAKENLRQVEKEVQEDKRDTLGRDKQRLEEEKDPKVAWEHGMDTVKSTGTAVIGATQQGVDQASDLASRTSSKAQDSFNRMCERAQSDEAYHKSLSTLFDTTHKWISRGFDAASSAASSTTVSQKSSSSQKGTLASLVHDPTPEQHIPKALDGLQTLIERLSHASLDTLVTSARQCVLDIREDQDLRTWFDEFFQYLQKCISESGYYRSDAAKSKRKDLKTRWKAMLDADSDFARKWKNDFDTFTQETKAFQKGIEGDEDLNRVRMAHQKLGEAIETGIVEKTKEAGGQAESAVKAIMEQASWFWQDIFKVYVPKLIEQLKDVPIPRTEFKDETSELVLENLDISSINLLPSHVYIRNITDVDILAPSQASPQPTQTQMGNLIRIHAQAIQLSLKDISFYYKDKSATIAPGEFTGLISVTLPPKGIDVDLRLRLIPASAKTTVAPIASSASRTSNVTPKSSMTNQPVPAPMTKTTTVSQREYYKSFHVIESLSISITPDLELEVKESNHQIFVNTFKPIFTARFKDAMERVLTAQVRGLIESADGFAYDVSRRADVLGDTGVPSGVAWSVGLWSALGRIWREGFESLRNSDIKTEFKVTGTGIVVQEKKMDMETGLVDHENPKAELALGVEPQILSGEKRGPMGNASESLETRVKNVTGQVAEETGMSREDVEAGAQNVKKDLGEVTQEVKKLVEEGKKQVEGFWDTVDIKKKVEQGKEGWRSSAFDVKA</sequence>
<feature type="region of interest" description="Disordered" evidence="1">
    <location>
        <begin position="614"/>
        <end position="635"/>
    </location>
</feature>
<dbReference type="PANTHER" id="PTHR31138">
    <property type="entry name" value="CHROMOSOME 19, WHOLE GENOME SHOTGUN SEQUENCE"/>
    <property type="match status" value="1"/>
</dbReference>
<evidence type="ECO:0000313" key="4">
    <source>
        <dbReference type="EMBL" id="KAK7462396.1"/>
    </source>
</evidence>
<feature type="domain" description="HAM1-like N-terminal" evidence="3">
    <location>
        <begin position="249"/>
        <end position="596"/>
    </location>
</feature>
<comment type="caution">
    <text evidence="4">The sequence shown here is derived from an EMBL/GenBank/DDBJ whole genome shotgun (WGS) entry which is preliminary data.</text>
</comment>
<evidence type="ECO:0000256" key="1">
    <source>
        <dbReference type="SAM" id="MobiDB-lite"/>
    </source>
</evidence>
<feature type="region of interest" description="Disordered" evidence="1">
    <location>
        <begin position="283"/>
        <end position="308"/>
    </location>
</feature>
<dbReference type="Proteomes" id="UP001498398">
    <property type="component" value="Unassembled WGS sequence"/>
</dbReference>
<feature type="region of interest" description="Disordered" evidence="1">
    <location>
        <begin position="173"/>
        <end position="197"/>
    </location>
</feature>
<dbReference type="InterPro" id="IPR027842">
    <property type="entry name" value="HAM1-like_C"/>
</dbReference>
<dbReference type="EMBL" id="JBANRG010000011">
    <property type="protein sequence ID" value="KAK7462396.1"/>
    <property type="molecule type" value="Genomic_DNA"/>
</dbReference>
<dbReference type="Pfam" id="PF19343">
    <property type="entry name" value="HAM1_N"/>
    <property type="match status" value="1"/>
</dbReference>
<proteinExistence type="predicted"/>
<dbReference type="PANTHER" id="PTHR31138:SF1">
    <property type="entry name" value="PDZ DOMAIN-CONTAINING PROTEIN"/>
    <property type="match status" value="1"/>
</dbReference>
<dbReference type="InterPro" id="IPR045967">
    <property type="entry name" value="HAM1-like_N"/>
</dbReference>
<name>A0ABR1JPF9_9AGAR</name>
<feature type="compositionally biased region" description="Low complexity" evidence="1">
    <location>
        <begin position="283"/>
        <end position="295"/>
    </location>
</feature>